<dbReference type="InterPro" id="IPR018076">
    <property type="entry name" value="T2SS_GspF_dom"/>
</dbReference>
<dbReference type="GO" id="GO:0015628">
    <property type="term" value="P:protein secretion by the type II secretion system"/>
    <property type="evidence" value="ECO:0007669"/>
    <property type="project" value="InterPro"/>
</dbReference>
<proteinExistence type="inferred from homology"/>
<sequence>MPTFRYSAYKPGGSEVTGTIEAGSPNEAKQRLKSDGLYPKEIAPADEAGPRKGVQLFRSKVGLPELSLMTRRLATLLGSSVPVYESINTLYDQERPGELRKMLGRVRDRLAEGTSLAKALAAEPQIFSDSYIGMVSAGEASGALEVVLERLAEFLEDQAAIRSKVITSLAYPILMVVVGVVVMLFLLAFVVPKIVTVFEESKATLPLITIILIKVSNLVRKGWWALIILGFAISYASKKLKSNETMCRKRDRLLLKLPLFGSLLQRLILSRFAKVLGLLLMSGVPVIKAMEITGAAIVNREYRAILMEASEELIQGGSLSATLRKSPLFPPLLVHMVAVGEKGGELEKMLIKAGEAFEKEFESSTTRSMALLEPLLILAMGLSVGFVVIAVLLPIFQLNELVK</sequence>
<evidence type="ECO:0000313" key="19">
    <source>
        <dbReference type="Proteomes" id="UP000006695"/>
    </source>
</evidence>
<keyword evidence="12 16" id="KW-0472">Membrane</keyword>
<dbReference type="InterPro" id="IPR011850">
    <property type="entry name" value="T2SS_GspF"/>
</dbReference>
<keyword evidence="4 14" id="KW-0813">Transport</keyword>
<feature type="region of interest" description="Disordered" evidence="15">
    <location>
        <begin position="1"/>
        <end position="31"/>
    </location>
</feature>
<dbReference type="PANTHER" id="PTHR30012">
    <property type="entry name" value="GENERAL SECRETION PATHWAY PROTEIN"/>
    <property type="match status" value="1"/>
</dbReference>
<keyword evidence="8" id="KW-0479">Metal-binding</keyword>
<keyword evidence="9" id="KW-0106">Calcium</keyword>
<dbReference type="GO" id="GO:0005886">
    <property type="term" value="C:plasma membrane"/>
    <property type="evidence" value="ECO:0007669"/>
    <property type="project" value="UniProtKB-SubCell"/>
</dbReference>
<dbReference type="EMBL" id="CP000698">
    <property type="protein sequence ID" value="ABQ24893.1"/>
    <property type="molecule type" value="Genomic_DNA"/>
</dbReference>
<protein>
    <recommendedName>
        <fullName evidence="13">General secretion pathway protein F</fullName>
    </recommendedName>
</protein>
<evidence type="ECO:0000256" key="6">
    <source>
        <dbReference type="ARBA" id="ARBA00022519"/>
    </source>
</evidence>
<evidence type="ECO:0000256" key="7">
    <source>
        <dbReference type="ARBA" id="ARBA00022692"/>
    </source>
</evidence>
<evidence type="ECO:0000256" key="9">
    <source>
        <dbReference type="ARBA" id="ARBA00022837"/>
    </source>
</evidence>
<keyword evidence="6" id="KW-0997">Cell inner membrane</keyword>
<dbReference type="RefSeq" id="WP_011937617.1">
    <property type="nucleotide sequence ID" value="NC_009483.1"/>
</dbReference>
<dbReference type="GO" id="GO:0046872">
    <property type="term" value="F:metal ion binding"/>
    <property type="evidence" value="ECO:0007669"/>
    <property type="project" value="UniProtKB-KW"/>
</dbReference>
<evidence type="ECO:0000256" key="8">
    <source>
        <dbReference type="ARBA" id="ARBA00022723"/>
    </source>
</evidence>
<dbReference type="GO" id="GO:0015627">
    <property type="term" value="C:type II protein secretion system complex"/>
    <property type="evidence" value="ECO:0007669"/>
    <property type="project" value="InterPro"/>
</dbReference>
<evidence type="ECO:0000256" key="1">
    <source>
        <dbReference type="ARBA" id="ARBA00002684"/>
    </source>
</evidence>
<keyword evidence="19" id="KW-1185">Reference proteome</keyword>
<keyword evidence="5" id="KW-1003">Cell membrane</keyword>
<comment type="function">
    <text evidence="1">Component of the type II secretion system inner membrane complex required for the energy-dependent secretion of extracellular factors such as proteases and toxins from the periplasm.</text>
</comment>
<evidence type="ECO:0000256" key="4">
    <source>
        <dbReference type="ARBA" id="ARBA00022448"/>
    </source>
</evidence>
<dbReference type="FunFam" id="1.20.81.30:FF:000001">
    <property type="entry name" value="Type II secretion system protein F"/>
    <property type="match status" value="2"/>
</dbReference>
<dbReference type="PRINTS" id="PR00812">
    <property type="entry name" value="BCTERIALGSPF"/>
</dbReference>
<keyword evidence="10" id="KW-0653">Protein transport</keyword>
<dbReference type="PANTHER" id="PTHR30012:SF0">
    <property type="entry name" value="TYPE II SECRETION SYSTEM PROTEIN F-RELATED"/>
    <property type="match status" value="1"/>
</dbReference>
<dbReference type="Gene3D" id="1.20.81.30">
    <property type="entry name" value="Type II secretion system (T2SS), domain F"/>
    <property type="match status" value="2"/>
</dbReference>
<evidence type="ECO:0000256" key="13">
    <source>
        <dbReference type="ARBA" id="ARBA00030750"/>
    </source>
</evidence>
<feature type="transmembrane region" description="Helical" evidence="16">
    <location>
        <begin position="169"/>
        <end position="191"/>
    </location>
</feature>
<evidence type="ECO:0000259" key="17">
    <source>
        <dbReference type="Pfam" id="PF00482"/>
    </source>
</evidence>
<dbReference type="STRING" id="351605.Gura_0681"/>
<dbReference type="InterPro" id="IPR001992">
    <property type="entry name" value="T2SS_GspF/T4SS_PilC_CS"/>
</dbReference>
<dbReference type="KEGG" id="gur:Gura_0681"/>
<dbReference type="InterPro" id="IPR042094">
    <property type="entry name" value="T2SS_GspF_sf"/>
</dbReference>
<dbReference type="Pfam" id="PF00482">
    <property type="entry name" value="T2SSF"/>
    <property type="match status" value="2"/>
</dbReference>
<comment type="subcellular location">
    <subcellularLocation>
        <location evidence="2">Cell inner membrane</location>
        <topology evidence="2">Multi-pass membrane protein</topology>
    </subcellularLocation>
    <subcellularLocation>
        <location evidence="14">Cell membrane</location>
        <topology evidence="14">Multi-pass membrane protein</topology>
    </subcellularLocation>
</comment>
<reference evidence="18 19" key="1">
    <citation type="submission" date="2007-05" db="EMBL/GenBank/DDBJ databases">
        <title>Complete sequence of Geobacter uraniireducens Rf4.</title>
        <authorList>
            <consortium name="US DOE Joint Genome Institute"/>
            <person name="Copeland A."/>
            <person name="Lucas S."/>
            <person name="Lapidus A."/>
            <person name="Barry K."/>
            <person name="Detter J.C."/>
            <person name="Glavina del Rio T."/>
            <person name="Hammon N."/>
            <person name="Israni S."/>
            <person name="Dalin E."/>
            <person name="Tice H."/>
            <person name="Pitluck S."/>
            <person name="Chertkov O."/>
            <person name="Brettin T."/>
            <person name="Bruce D."/>
            <person name="Han C."/>
            <person name="Schmutz J."/>
            <person name="Larimer F."/>
            <person name="Land M."/>
            <person name="Hauser L."/>
            <person name="Kyrpides N."/>
            <person name="Mikhailova N."/>
            <person name="Shelobolina E."/>
            <person name="Aklujkar M."/>
            <person name="Lovley D."/>
            <person name="Richardson P."/>
        </authorList>
    </citation>
    <scope>NUCLEOTIDE SEQUENCE [LARGE SCALE GENOMIC DNA]</scope>
    <source>
        <strain evidence="18 19">Rf4</strain>
    </source>
</reference>
<feature type="domain" description="Type II secretion system protein GspF" evidence="17">
    <location>
        <begin position="272"/>
        <end position="394"/>
    </location>
</feature>
<organism evidence="18 19">
    <name type="scientific">Geotalea uraniireducens (strain Rf4)</name>
    <name type="common">Geobacter uraniireducens</name>
    <dbReference type="NCBI Taxonomy" id="351605"/>
    <lineage>
        <taxon>Bacteria</taxon>
        <taxon>Pseudomonadati</taxon>
        <taxon>Thermodesulfobacteriota</taxon>
        <taxon>Desulfuromonadia</taxon>
        <taxon>Geobacterales</taxon>
        <taxon>Geobacteraceae</taxon>
        <taxon>Geotalea</taxon>
    </lineage>
</organism>
<comment type="similarity">
    <text evidence="3 14">Belongs to the GSP F family.</text>
</comment>
<evidence type="ECO:0000256" key="5">
    <source>
        <dbReference type="ARBA" id="ARBA00022475"/>
    </source>
</evidence>
<name>A5GC03_GEOUR</name>
<feature type="transmembrane region" description="Helical" evidence="16">
    <location>
        <begin position="375"/>
        <end position="396"/>
    </location>
</feature>
<evidence type="ECO:0000256" key="14">
    <source>
        <dbReference type="RuleBase" id="RU003923"/>
    </source>
</evidence>
<dbReference type="AlphaFoldDB" id="A5GC03"/>
<dbReference type="InterPro" id="IPR003004">
    <property type="entry name" value="GspF/PilC"/>
</dbReference>
<evidence type="ECO:0000256" key="11">
    <source>
        <dbReference type="ARBA" id="ARBA00022989"/>
    </source>
</evidence>
<dbReference type="PROSITE" id="PS00874">
    <property type="entry name" value="T2SP_F"/>
    <property type="match status" value="1"/>
</dbReference>
<dbReference type="NCBIfam" id="TIGR02120">
    <property type="entry name" value="GspF"/>
    <property type="match status" value="1"/>
</dbReference>
<evidence type="ECO:0000256" key="12">
    <source>
        <dbReference type="ARBA" id="ARBA00023136"/>
    </source>
</evidence>
<accession>A5GC03</accession>
<evidence type="ECO:0000256" key="2">
    <source>
        <dbReference type="ARBA" id="ARBA00004429"/>
    </source>
</evidence>
<evidence type="ECO:0000256" key="3">
    <source>
        <dbReference type="ARBA" id="ARBA00005745"/>
    </source>
</evidence>
<dbReference type="HOGENOM" id="CLU_035032_0_1_7"/>
<evidence type="ECO:0000313" key="18">
    <source>
        <dbReference type="EMBL" id="ABQ24893.1"/>
    </source>
</evidence>
<evidence type="ECO:0000256" key="16">
    <source>
        <dbReference type="SAM" id="Phobius"/>
    </source>
</evidence>
<dbReference type="OrthoDB" id="9805682at2"/>
<dbReference type="Proteomes" id="UP000006695">
    <property type="component" value="Chromosome"/>
</dbReference>
<evidence type="ECO:0000256" key="10">
    <source>
        <dbReference type="ARBA" id="ARBA00022927"/>
    </source>
</evidence>
<evidence type="ECO:0000256" key="15">
    <source>
        <dbReference type="SAM" id="MobiDB-lite"/>
    </source>
</evidence>
<keyword evidence="7 14" id="KW-0812">Transmembrane</keyword>
<gene>
    <name evidence="18" type="ordered locus">Gura_0681</name>
</gene>
<keyword evidence="11 16" id="KW-1133">Transmembrane helix</keyword>
<feature type="domain" description="Type II secretion system protein GspF" evidence="17">
    <location>
        <begin position="70"/>
        <end position="192"/>
    </location>
</feature>